<dbReference type="Pfam" id="PF06429">
    <property type="entry name" value="Flg_bbr_C"/>
    <property type="match status" value="1"/>
</dbReference>
<feature type="domain" description="Flagellar hook-associated protein FlgK helical" evidence="11">
    <location>
        <begin position="102"/>
        <end position="302"/>
    </location>
</feature>
<evidence type="ECO:0000256" key="6">
    <source>
        <dbReference type="ARBA" id="ARBA00023143"/>
    </source>
</evidence>
<dbReference type="EMBL" id="CP041217">
    <property type="protein sequence ID" value="QDH20856.1"/>
    <property type="molecule type" value="Genomic_DNA"/>
</dbReference>
<protein>
    <recommendedName>
        <fullName evidence="4 7">Flagellar hook-associated protein 1</fullName>
        <shortName evidence="7">HAP1</shortName>
    </recommendedName>
</protein>
<dbReference type="PANTHER" id="PTHR30033">
    <property type="entry name" value="FLAGELLAR HOOK-ASSOCIATED PROTEIN 1"/>
    <property type="match status" value="1"/>
</dbReference>
<dbReference type="NCBIfam" id="TIGR02492">
    <property type="entry name" value="flgK_ends"/>
    <property type="match status" value="1"/>
</dbReference>
<evidence type="ECO:0000256" key="3">
    <source>
        <dbReference type="ARBA" id="ARBA00009677"/>
    </source>
</evidence>
<keyword evidence="8" id="KW-0175">Coiled coil</keyword>
<keyword evidence="12" id="KW-0969">Cilium</keyword>
<dbReference type="Proteomes" id="UP000316968">
    <property type="component" value="Chromosome"/>
</dbReference>
<keyword evidence="13" id="KW-1185">Reference proteome</keyword>
<sequence length="533" mass="56572">MASTFHGIETARRSLMTQRTALDTTGHNIANANTEGYTRQRVNMQASIPMEAYGAMRSLNPGQLGTGVEFTSITRIRESYLDTQFRSENSSLGTLTTQADALSKLEGIVNEPSDTGLRTVMDKFWKSVSDLSKDTESMTARKVVKEAALALTDTFNHTSKQLSDMNADLTSNIALKGKELQSNIDSIADLNRSISRIESLGDNANDLRDQRDLLTDKLSKLVNITVTDTDAGYNISMGGQALVNGTTATQLPVDQPAAKGSALETILSTATGGEIHGMFLGRDKYTADYQVQLDQIANTLANGNVDVTFPAGSSFPEGTMLSKEVVLSNGATLPANTAFPKGASLKDDSTLTVAGINGLQQMGLTTDGSSQRGVPLFVSTGGGTTITASSIALNSVIANNPDKLASSIRTDASGNAIKGNNGLALIMADLKNSKFTVTDAAGNTTNATIGDRYSGMVGQLGIQAQEANRKMANAESLKTQVDTNRQSVSGVSQDEEMTNLVKFQQAYNASARFMTTYDEMLDKLINGTGTVGR</sequence>
<comment type="subcellular location">
    <subcellularLocation>
        <location evidence="1 7">Bacterial flagellum</location>
    </subcellularLocation>
    <subcellularLocation>
        <location evidence="2 7">Secreted</location>
    </subcellularLocation>
</comment>
<proteinExistence type="inferred from homology"/>
<accession>A0A4Y6UWR1</accession>
<dbReference type="KEGG" id="saca:FFV09_08335"/>
<dbReference type="GO" id="GO:0005576">
    <property type="term" value="C:extracellular region"/>
    <property type="evidence" value="ECO:0007669"/>
    <property type="project" value="UniProtKB-SubCell"/>
</dbReference>
<evidence type="ECO:0000313" key="12">
    <source>
        <dbReference type="EMBL" id="QDH20856.1"/>
    </source>
</evidence>
<dbReference type="GO" id="GO:0005198">
    <property type="term" value="F:structural molecule activity"/>
    <property type="evidence" value="ECO:0007669"/>
    <property type="project" value="UniProtKB-UniRule"/>
</dbReference>
<keyword evidence="6 7" id="KW-0975">Bacterial flagellum</keyword>
<evidence type="ECO:0000259" key="9">
    <source>
        <dbReference type="Pfam" id="PF00460"/>
    </source>
</evidence>
<evidence type="ECO:0000256" key="4">
    <source>
        <dbReference type="ARBA" id="ARBA00016244"/>
    </source>
</evidence>
<feature type="coiled-coil region" evidence="8">
    <location>
        <begin position="190"/>
        <end position="217"/>
    </location>
</feature>
<evidence type="ECO:0000256" key="5">
    <source>
        <dbReference type="ARBA" id="ARBA00022525"/>
    </source>
</evidence>
<name>A0A4Y6UWR1_SACBS</name>
<evidence type="ECO:0000259" key="10">
    <source>
        <dbReference type="Pfam" id="PF06429"/>
    </source>
</evidence>
<organism evidence="12 13">
    <name type="scientific">Saccharibacillus brassicae</name>
    <dbReference type="NCBI Taxonomy" id="2583377"/>
    <lineage>
        <taxon>Bacteria</taxon>
        <taxon>Bacillati</taxon>
        <taxon>Bacillota</taxon>
        <taxon>Bacilli</taxon>
        <taxon>Bacillales</taxon>
        <taxon>Paenibacillaceae</taxon>
        <taxon>Saccharibacillus</taxon>
    </lineage>
</organism>
<evidence type="ECO:0000259" key="11">
    <source>
        <dbReference type="Pfam" id="PF22638"/>
    </source>
</evidence>
<dbReference type="OrthoDB" id="9802553at2"/>
<keyword evidence="12" id="KW-0966">Cell projection</keyword>
<reference evidence="12 13" key="1">
    <citation type="submission" date="2019-06" db="EMBL/GenBank/DDBJ databases">
        <title>Saccharibacillus brassicae sp. nov., an endophytic bacterium isolated from Chinese cabbage seeds (Brassica pekinensis).</title>
        <authorList>
            <person name="Jiang L."/>
            <person name="Lee J."/>
            <person name="Kim S.W."/>
        </authorList>
    </citation>
    <scope>NUCLEOTIDE SEQUENCE [LARGE SCALE GENOMIC DNA]</scope>
    <source>
        <strain evidence="13">KCTC 43072 / ATSA2</strain>
    </source>
</reference>
<dbReference type="PRINTS" id="PR01005">
    <property type="entry name" value="FLGHOOKAP1"/>
</dbReference>
<dbReference type="GO" id="GO:0044780">
    <property type="term" value="P:bacterial-type flagellum assembly"/>
    <property type="evidence" value="ECO:0007669"/>
    <property type="project" value="InterPro"/>
</dbReference>
<gene>
    <name evidence="7 12" type="primary">flgK</name>
    <name evidence="12" type="ORF">FFV09_08335</name>
</gene>
<dbReference type="InterPro" id="IPR001444">
    <property type="entry name" value="Flag_bb_rod_N"/>
</dbReference>
<dbReference type="InterPro" id="IPR002371">
    <property type="entry name" value="FlgK"/>
</dbReference>
<keyword evidence="12" id="KW-0282">Flagellum</keyword>
<dbReference type="PANTHER" id="PTHR30033:SF1">
    <property type="entry name" value="FLAGELLAR HOOK-ASSOCIATED PROTEIN 1"/>
    <property type="match status" value="1"/>
</dbReference>
<evidence type="ECO:0000313" key="13">
    <source>
        <dbReference type="Proteomes" id="UP000316968"/>
    </source>
</evidence>
<dbReference type="AlphaFoldDB" id="A0A4Y6UWR1"/>
<evidence type="ECO:0000256" key="2">
    <source>
        <dbReference type="ARBA" id="ARBA00004613"/>
    </source>
</evidence>
<feature type="domain" description="Flagellar basal-body/hook protein C-terminal" evidence="10">
    <location>
        <begin position="488"/>
        <end position="526"/>
    </location>
</feature>
<dbReference type="GO" id="GO:0009424">
    <property type="term" value="C:bacterial-type flagellum hook"/>
    <property type="evidence" value="ECO:0007669"/>
    <property type="project" value="UniProtKB-UniRule"/>
</dbReference>
<dbReference type="InterPro" id="IPR010930">
    <property type="entry name" value="Flg_bb/hook_C_dom"/>
</dbReference>
<evidence type="ECO:0000256" key="7">
    <source>
        <dbReference type="RuleBase" id="RU362065"/>
    </source>
</evidence>
<evidence type="ECO:0000256" key="1">
    <source>
        <dbReference type="ARBA" id="ARBA00004365"/>
    </source>
</evidence>
<dbReference type="RefSeq" id="WP_141447405.1">
    <property type="nucleotide sequence ID" value="NZ_CP041217.1"/>
</dbReference>
<dbReference type="Pfam" id="PF00460">
    <property type="entry name" value="Flg_bb_rod"/>
    <property type="match status" value="1"/>
</dbReference>
<evidence type="ECO:0000256" key="8">
    <source>
        <dbReference type="SAM" id="Coils"/>
    </source>
</evidence>
<dbReference type="InterPro" id="IPR053927">
    <property type="entry name" value="FlgK_helical"/>
</dbReference>
<dbReference type="SUPFAM" id="SSF64518">
    <property type="entry name" value="Phase 1 flagellin"/>
    <property type="match status" value="1"/>
</dbReference>
<keyword evidence="5 7" id="KW-0964">Secreted</keyword>
<dbReference type="Pfam" id="PF22638">
    <property type="entry name" value="FlgK_D1"/>
    <property type="match status" value="1"/>
</dbReference>
<feature type="domain" description="Flagellar basal body rod protein N-terminal" evidence="9">
    <location>
        <begin position="8"/>
        <end position="38"/>
    </location>
</feature>
<comment type="similarity">
    <text evidence="3 7">Belongs to the flagella basal body rod proteins family.</text>
</comment>